<gene>
    <name evidence="2" type="ORF">ANN_12594</name>
</gene>
<dbReference type="EMBL" id="JAJSOF020000009">
    <property type="protein sequence ID" value="KAJ4445908.1"/>
    <property type="molecule type" value="Genomic_DNA"/>
</dbReference>
<reference evidence="2 3" key="1">
    <citation type="journal article" date="2022" name="Allergy">
        <title>Genome assembly and annotation of Periplaneta americana reveal a comprehensive cockroach allergen profile.</title>
        <authorList>
            <person name="Wang L."/>
            <person name="Xiong Q."/>
            <person name="Saelim N."/>
            <person name="Wang L."/>
            <person name="Nong W."/>
            <person name="Wan A.T."/>
            <person name="Shi M."/>
            <person name="Liu X."/>
            <person name="Cao Q."/>
            <person name="Hui J.H.L."/>
            <person name="Sookrung N."/>
            <person name="Leung T.F."/>
            <person name="Tungtrongchitr A."/>
            <person name="Tsui S.K.W."/>
        </authorList>
    </citation>
    <scope>NUCLEOTIDE SEQUENCE [LARGE SCALE GENOMIC DNA]</scope>
    <source>
        <strain evidence="2">PWHHKU_190912</strain>
    </source>
</reference>
<dbReference type="SUPFAM" id="SSF56112">
    <property type="entry name" value="Protein kinase-like (PK-like)"/>
    <property type="match status" value="1"/>
</dbReference>
<dbReference type="PANTHER" id="PTHR11012:SF30">
    <property type="entry name" value="PROTEIN KINASE-LIKE DOMAIN-CONTAINING"/>
    <property type="match status" value="1"/>
</dbReference>
<proteinExistence type="predicted"/>
<dbReference type="InterPro" id="IPR011009">
    <property type="entry name" value="Kinase-like_dom_sf"/>
</dbReference>
<dbReference type="InterPro" id="IPR015897">
    <property type="entry name" value="CHK_kinase-like"/>
</dbReference>
<dbReference type="Pfam" id="PF02958">
    <property type="entry name" value="EcKL"/>
    <property type="match status" value="1"/>
</dbReference>
<protein>
    <recommendedName>
        <fullName evidence="1">CHK kinase-like domain-containing protein</fullName>
    </recommendedName>
</protein>
<keyword evidence="3" id="KW-1185">Reference proteome</keyword>
<comment type="caution">
    <text evidence="2">The sequence shown here is derived from an EMBL/GenBank/DDBJ whole genome shotgun (WGS) entry which is preliminary data.</text>
</comment>
<accession>A0ABQ8TJ58</accession>
<feature type="domain" description="CHK kinase-like" evidence="1">
    <location>
        <begin position="132"/>
        <end position="298"/>
    </location>
</feature>
<dbReference type="Proteomes" id="UP001148838">
    <property type="component" value="Unassembled WGS sequence"/>
</dbReference>
<sequence length="300" mass="34699">MLDHGGCYDELPTEYLRNVVKTVLQEGELGYEIVKIKITRIFASLLISTVFKVKAEGPKKSVNLFIKCFPLDFIRRKQFHSDIFFRNEVMFYNEVVTAFHKFQMDKLSHVQRPFLIAPPCYRAETDGRNDVIILEDMTSKGFVVLNHLKILGVPELFMVMRKLGRFHGLSLAMKTLDPEIFNEARLSLNETVYSKCYVDKLAREIIEYIFEDTIKEAKKHFSEDSPYLVKLQRFSEGVADRMVAISYGAPNNEPYNVITHGDMWVNNFMFHYTSPSVKKIQTKCVLSTSNKLAIVLQGRI</sequence>
<organism evidence="2 3">
    <name type="scientific">Periplaneta americana</name>
    <name type="common">American cockroach</name>
    <name type="synonym">Blatta americana</name>
    <dbReference type="NCBI Taxonomy" id="6978"/>
    <lineage>
        <taxon>Eukaryota</taxon>
        <taxon>Metazoa</taxon>
        <taxon>Ecdysozoa</taxon>
        <taxon>Arthropoda</taxon>
        <taxon>Hexapoda</taxon>
        <taxon>Insecta</taxon>
        <taxon>Pterygota</taxon>
        <taxon>Neoptera</taxon>
        <taxon>Polyneoptera</taxon>
        <taxon>Dictyoptera</taxon>
        <taxon>Blattodea</taxon>
        <taxon>Blattoidea</taxon>
        <taxon>Blattidae</taxon>
        <taxon>Blattinae</taxon>
        <taxon>Periplaneta</taxon>
    </lineage>
</organism>
<dbReference type="InterPro" id="IPR004119">
    <property type="entry name" value="EcKL"/>
</dbReference>
<dbReference type="PANTHER" id="PTHR11012">
    <property type="entry name" value="PROTEIN KINASE-LIKE DOMAIN-CONTAINING"/>
    <property type="match status" value="1"/>
</dbReference>
<evidence type="ECO:0000313" key="2">
    <source>
        <dbReference type="EMBL" id="KAJ4445908.1"/>
    </source>
</evidence>
<evidence type="ECO:0000259" key="1">
    <source>
        <dbReference type="SMART" id="SM00587"/>
    </source>
</evidence>
<evidence type="ECO:0000313" key="3">
    <source>
        <dbReference type="Proteomes" id="UP001148838"/>
    </source>
</evidence>
<name>A0ABQ8TJ58_PERAM</name>
<dbReference type="SMART" id="SM00587">
    <property type="entry name" value="CHK"/>
    <property type="match status" value="1"/>
</dbReference>